<dbReference type="GO" id="GO:0032259">
    <property type="term" value="P:methylation"/>
    <property type="evidence" value="ECO:0007669"/>
    <property type="project" value="UniProtKB-KW"/>
</dbReference>
<dbReference type="Gene3D" id="1.10.10.10">
    <property type="entry name" value="Winged helix-like DNA-binding domain superfamily/Winged helix DNA-binding domain"/>
    <property type="match status" value="1"/>
</dbReference>
<evidence type="ECO:0000256" key="8">
    <source>
        <dbReference type="ARBA" id="ARBA00023163"/>
    </source>
</evidence>
<dbReference type="SUPFAM" id="SSF46689">
    <property type="entry name" value="Homeodomain-like"/>
    <property type="match status" value="1"/>
</dbReference>
<dbReference type="Gene3D" id="1.10.10.60">
    <property type="entry name" value="Homeodomain-like"/>
    <property type="match status" value="1"/>
</dbReference>
<dbReference type="InterPro" id="IPR014048">
    <property type="entry name" value="MethylDNA_cys_MeTrfase_DNA-bd"/>
</dbReference>
<reference evidence="12" key="1">
    <citation type="submission" date="2016-10" db="EMBL/GenBank/DDBJ databases">
        <authorList>
            <person name="de Groot N.N."/>
        </authorList>
    </citation>
    <scope>NUCLEOTIDE SEQUENCE</scope>
</reference>
<dbReference type="NCBIfam" id="TIGR00589">
    <property type="entry name" value="ogt"/>
    <property type="match status" value="1"/>
</dbReference>
<dbReference type="PROSITE" id="PS01124">
    <property type="entry name" value="HTH_ARAC_FAMILY_2"/>
    <property type="match status" value="1"/>
</dbReference>
<keyword evidence="8" id="KW-0804">Transcription</keyword>
<evidence type="ECO:0000313" key="12">
    <source>
        <dbReference type="EMBL" id="SFZ98610.1"/>
    </source>
</evidence>
<dbReference type="EMBL" id="FPKX01000055">
    <property type="protein sequence ID" value="SFZ98610.1"/>
    <property type="molecule type" value="Genomic_DNA"/>
</dbReference>
<gene>
    <name evidence="12" type="ORF">MNB_SV-5-1593</name>
</gene>
<evidence type="ECO:0000256" key="6">
    <source>
        <dbReference type="ARBA" id="ARBA00022763"/>
    </source>
</evidence>
<dbReference type="PANTHER" id="PTHR10815:SF13">
    <property type="entry name" value="METHYLATED-DNA--PROTEIN-CYSTEINE METHYLTRANSFERASE"/>
    <property type="match status" value="1"/>
</dbReference>
<protein>
    <recommendedName>
        <fullName evidence="3">methylated-DNA--[protein]-cysteine S-methyltransferase</fullName>
        <ecNumber evidence="3">2.1.1.63</ecNumber>
    </recommendedName>
</protein>
<dbReference type="GO" id="GO:0003700">
    <property type="term" value="F:DNA-binding transcription factor activity"/>
    <property type="evidence" value="ECO:0007669"/>
    <property type="project" value="InterPro"/>
</dbReference>
<dbReference type="InterPro" id="IPR036388">
    <property type="entry name" value="WH-like_DNA-bd_sf"/>
</dbReference>
<dbReference type="InterPro" id="IPR009057">
    <property type="entry name" value="Homeodomain-like_sf"/>
</dbReference>
<dbReference type="InterPro" id="IPR001497">
    <property type="entry name" value="MethylDNA_cys_MeTrfase_AS"/>
</dbReference>
<dbReference type="InterPro" id="IPR018060">
    <property type="entry name" value="HTH_AraC"/>
</dbReference>
<evidence type="ECO:0000256" key="5">
    <source>
        <dbReference type="ARBA" id="ARBA00022679"/>
    </source>
</evidence>
<dbReference type="GO" id="GO:0006281">
    <property type="term" value="P:DNA repair"/>
    <property type="evidence" value="ECO:0007669"/>
    <property type="project" value="UniProtKB-KW"/>
</dbReference>
<evidence type="ECO:0000256" key="2">
    <source>
        <dbReference type="ARBA" id="ARBA00008711"/>
    </source>
</evidence>
<dbReference type="Gene3D" id="3.30.160.70">
    <property type="entry name" value="Methylated DNA-protein cysteine methyltransferase domain"/>
    <property type="match status" value="1"/>
</dbReference>
<dbReference type="SUPFAM" id="SSF46767">
    <property type="entry name" value="Methylated DNA-protein cysteine methyltransferase, C-terminal domain"/>
    <property type="match status" value="1"/>
</dbReference>
<dbReference type="AlphaFoldDB" id="A0A1W1EF17"/>
<comment type="catalytic activity">
    <reaction evidence="1">
        <text>a 4-O-methyl-thymidine in DNA + L-cysteinyl-[protein] = a thymidine in DNA + S-methyl-L-cysteinyl-[protein]</text>
        <dbReference type="Rhea" id="RHEA:53428"/>
        <dbReference type="Rhea" id="RHEA-COMP:10131"/>
        <dbReference type="Rhea" id="RHEA-COMP:10132"/>
        <dbReference type="Rhea" id="RHEA-COMP:13555"/>
        <dbReference type="Rhea" id="RHEA-COMP:13556"/>
        <dbReference type="ChEBI" id="CHEBI:29950"/>
        <dbReference type="ChEBI" id="CHEBI:82612"/>
        <dbReference type="ChEBI" id="CHEBI:137386"/>
        <dbReference type="ChEBI" id="CHEBI:137387"/>
        <dbReference type="EC" id="2.1.1.63"/>
    </reaction>
</comment>
<dbReference type="PANTHER" id="PTHR10815">
    <property type="entry name" value="METHYLATED-DNA--PROTEIN-CYSTEINE METHYLTRANSFERASE"/>
    <property type="match status" value="1"/>
</dbReference>
<sequence length="264" mass="30082">MNLDYERVKKAIEFINSNLDEKPLLKDVARHIGLSEADFQIVLSRWAGVTPKRYLQTITVKHAKKLLKEEKPLLDFSLYLDFNVKHKAVSTGEYNGLHIDYAVHDTPFGEIFIAITKYGICKLSFIEESYERELTTLAYEWENATMTYSKLLTKPAVEAIFNIDKRKEYPLSVLLSGTNFQIDVWKALLELPSASLSSYGDIAKKIGKPKAHRAVGTAIGKNPIAFLIPCHRVIQQSGKLGGYRWGETRKHAMHAWEINKKDNL</sequence>
<dbReference type="SUPFAM" id="SSF53155">
    <property type="entry name" value="Methylated DNA-protein cysteine methyltransferase domain"/>
    <property type="match status" value="1"/>
</dbReference>
<dbReference type="InterPro" id="IPR036217">
    <property type="entry name" value="MethylDNA_cys_MeTrfase_DNAb"/>
</dbReference>
<keyword evidence="4 12" id="KW-0489">Methyltransferase</keyword>
<name>A0A1W1EF17_9ZZZZ</name>
<dbReference type="EC" id="2.1.1.63" evidence="3"/>
<dbReference type="InterPro" id="IPR036631">
    <property type="entry name" value="MGMT_N_sf"/>
</dbReference>
<keyword evidence="7" id="KW-0805">Transcription regulation</keyword>
<dbReference type="CDD" id="cd06445">
    <property type="entry name" value="ATase"/>
    <property type="match status" value="1"/>
</dbReference>
<keyword evidence="5 12" id="KW-0808">Transferase</keyword>
<evidence type="ECO:0000256" key="7">
    <source>
        <dbReference type="ARBA" id="ARBA00023015"/>
    </source>
</evidence>
<keyword evidence="9" id="KW-0234">DNA repair</keyword>
<organism evidence="12">
    <name type="scientific">hydrothermal vent metagenome</name>
    <dbReference type="NCBI Taxonomy" id="652676"/>
    <lineage>
        <taxon>unclassified sequences</taxon>
        <taxon>metagenomes</taxon>
        <taxon>ecological metagenomes</taxon>
    </lineage>
</organism>
<evidence type="ECO:0000256" key="9">
    <source>
        <dbReference type="ARBA" id="ARBA00023204"/>
    </source>
</evidence>
<comment type="similarity">
    <text evidence="2">Belongs to the MGMT family.</text>
</comment>
<feature type="domain" description="HTH araC/xylS-type" evidence="11">
    <location>
        <begin position="9"/>
        <end position="83"/>
    </location>
</feature>
<dbReference type="FunFam" id="1.10.10.10:FF:000214">
    <property type="entry name" value="Methylated-DNA--protein-cysteine methyltransferase"/>
    <property type="match status" value="1"/>
</dbReference>
<dbReference type="PROSITE" id="PS00374">
    <property type="entry name" value="MGMT"/>
    <property type="match status" value="1"/>
</dbReference>
<dbReference type="GO" id="GO:0003908">
    <property type="term" value="F:methylated-DNA-[protein]-cysteine S-methyltransferase activity"/>
    <property type="evidence" value="ECO:0007669"/>
    <property type="project" value="UniProtKB-EC"/>
</dbReference>
<dbReference type="GO" id="GO:0043565">
    <property type="term" value="F:sequence-specific DNA binding"/>
    <property type="evidence" value="ECO:0007669"/>
    <property type="project" value="InterPro"/>
</dbReference>
<evidence type="ECO:0000256" key="10">
    <source>
        <dbReference type="ARBA" id="ARBA00049348"/>
    </source>
</evidence>
<evidence type="ECO:0000256" key="3">
    <source>
        <dbReference type="ARBA" id="ARBA00011918"/>
    </source>
</evidence>
<evidence type="ECO:0000256" key="4">
    <source>
        <dbReference type="ARBA" id="ARBA00022603"/>
    </source>
</evidence>
<evidence type="ECO:0000256" key="1">
    <source>
        <dbReference type="ARBA" id="ARBA00001286"/>
    </source>
</evidence>
<accession>A0A1W1EF17</accession>
<dbReference type="Pfam" id="PF01035">
    <property type="entry name" value="DNA_binding_1"/>
    <property type="match status" value="1"/>
</dbReference>
<comment type="catalytic activity">
    <reaction evidence="10">
        <text>a 6-O-methyl-2'-deoxyguanosine in DNA + L-cysteinyl-[protein] = S-methyl-L-cysteinyl-[protein] + a 2'-deoxyguanosine in DNA</text>
        <dbReference type="Rhea" id="RHEA:24000"/>
        <dbReference type="Rhea" id="RHEA-COMP:10131"/>
        <dbReference type="Rhea" id="RHEA-COMP:10132"/>
        <dbReference type="Rhea" id="RHEA-COMP:11367"/>
        <dbReference type="Rhea" id="RHEA-COMP:11368"/>
        <dbReference type="ChEBI" id="CHEBI:29950"/>
        <dbReference type="ChEBI" id="CHEBI:82612"/>
        <dbReference type="ChEBI" id="CHEBI:85445"/>
        <dbReference type="ChEBI" id="CHEBI:85448"/>
        <dbReference type="EC" id="2.1.1.63"/>
    </reaction>
</comment>
<evidence type="ECO:0000259" key="11">
    <source>
        <dbReference type="PROSITE" id="PS01124"/>
    </source>
</evidence>
<proteinExistence type="inferred from homology"/>
<keyword evidence="6" id="KW-0227">DNA damage</keyword>